<organism evidence="1 2">
    <name type="scientific">Pistacia atlantica</name>
    <dbReference type="NCBI Taxonomy" id="434234"/>
    <lineage>
        <taxon>Eukaryota</taxon>
        <taxon>Viridiplantae</taxon>
        <taxon>Streptophyta</taxon>
        <taxon>Embryophyta</taxon>
        <taxon>Tracheophyta</taxon>
        <taxon>Spermatophyta</taxon>
        <taxon>Magnoliopsida</taxon>
        <taxon>eudicotyledons</taxon>
        <taxon>Gunneridae</taxon>
        <taxon>Pentapetalae</taxon>
        <taxon>rosids</taxon>
        <taxon>malvids</taxon>
        <taxon>Sapindales</taxon>
        <taxon>Anacardiaceae</taxon>
        <taxon>Pistacia</taxon>
    </lineage>
</organism>
<proteinExistence type="predicted"/>
<comment type="caution">
    <text evidence="1">The sequence shown here is derived from an EMBL/GenBank/DDBJ whole genome shotgun (WGS) entry which is preliminary data.</text>
</comment>
<protein>
    <submittedName>
        <fullName evidence="1">Uncharacterized protein</fullName>
    </submittedName>
</protein>
<sequence length="163" mass="17986">MYYISCYEVQPASTTHLTTSPLMLAKLMNLILQLDFVTTGFCYSHCQTKQLDSVILQLDSASDFFTLCASIEKSCLASFKDLLSQLNNTFKSNVPLVTYVVSDYIMSSTAPCLSPLPQLQDIATIPQNSMSPKPSPQLLNVVPQTTTGNFENDLPEIDNSIDT</sequence>
<evidence type="ECO:0000313" key="1">
    <source>
        <dbReference type="EMBL" id="KAJ0085926.1"/>
    </source>
</evidence>
<reference evidence="2" key="1">
    <citation type="journal article" date="2023" name="G3 (Bethesda)">
        <title>Genome assembly and association tests identify interacting loci associated with vigor, precocity, and sex in interspecific pistachio rootstocks.</title>
        <authorList>
            <person name="Palmer W."/>
            <person name="Jacygrad E."/>
            <person name="Sagayaradj S."/>
            <person name="Cavanaugh K."/>
            <person name="Han R."/>
            <person name="Bertier L."/>
            <person name="Beede B."/>
            <person name="Kafkas S."/>
            <person name="Golino D."/>
            <person name="Preece J."/>
            <person name="Michelmore R."/>
        </authorList>
    </citation>
    <scope>NUCLEOTIDE SEQUENCE [LARGE SCALE GENOMIC DNA]</scope>
</reference>
<dbReference type="Proteomes" id="UP001164250">
    <property type="component" value="Chromosome 10"/>
</dbReference>
<accession>A0ACC1AH89</accession>
<dbReference type="EMBL" id="CM047906">
    <property type="protein sequence ID" value="KAJ0085926.1"/>
    <property type="molecule type" value="Genomic_DNA"/>
</dbReference>
<keyword evidence="2" id="KW-1185">Reference proteome</keyword>
<evidence type="ECO:0000313" key="2">
    <source>
        <dbReference type="Proteomes" id="UP001164250"/>
    </source>
</evidence>
<gene>
    <name evidence="1" type="ORF">Patl1_07570</name>
</gene>
<name>A0ACC1AH89_9ROSI</name>